<accession>Q0AB40</accession>
<dbReference type="Proteomes" id="UP000001962">
    <property type="component" value="Chromosome"/>
</dbReference>
<keyword evidence="6 11" id="KW-0732">Signal</keyword>
<evidence type="ECO:0000256" key="1">
    <source>
        <dbReference type="ARBA" id="ARBA00004571"/>
    </source>
</evidence>
<keyword evidence="9" id="KW-0472">Membrane</keyword>
<keyword evidence="8" id="KW-0626">Porin</keyword>
<evidence type="ECO:0000256" key="10">
    <source>
        <dbReference type="ARBA" id="ARBA00023237"/>
    </source>
</evidence>
<dbReference type="PANTHER" id="PTHR34501">
    <property type="entry name" value="PROTEIN YDDL-RELATED"/>
    <property type="match status" value="1"/>
</dbReference>
<reference evidence="14" key="1">
    <citation type="submission" date="2006-08" db="EMBL/GenBank/DDBJ databases">
        <title>Complete sequence of Alkalilimnicola ehrilichei MLHE-1.</title>
        <authorList>
            <person name="Copeland A."/>
            <person name="Lucas S."/>
            <person name="Lapidus A."/>
            <person name="Barry K."/>
            <person name="Detter J.C."/>
            <person name="Glavina del Rio T."/>
            <person name="Hammon N."/>
            <person name="Israni S."/>
            <person name="Dalin E."/>
            <person name="Tice H."/>
            <person name="Pitluck S."/>
            <person name="Sims D."/>
            <person name="Brettin T."/>
            <person name="Bruce D."/>
            <person name="Han C."/>
            <person name="Tapia R."/>
            <person name="Gilna P."/>
            <person name="Schmutz J."/>
            <person name="Larimer F."/>
            <person name="Land M."/>
            <person name="Hauser L."/>
            <person name="Kyrpides N."/>
            <person name="Mikhailova N."/>
            <person name="Oremland R.S."/>
            <person name="Hoeft S.E."/>
            <person name="Switzer-Blum J."/>
            <person name="Kulp T."/>
            <person name="King G."/>
            <person name="Tabita R."/>
            <person name="Witte B."/>
            <person name="Santini J.M."/>
            <person name="Basu P."/>
            <person name="Hollibaugh J.T."/>
            <person name="Xie G."/>
            <person name="Stolz J.F."/>
            <person name="Richardson P."/>
        </authorList>
    </citation>
    <scope>NUCLEOTIDE SEQUENCE [LARGE SCALE GENOMIC DNA]</scope>
    <source>
        <strain evidence="14">ATCC BAA-1101 / DSM 17681 / MLHE-1</strain>
    </source>
</reference>
<feature type="chain" id="PRO_5004167911" evidence="11">
    <location>
        <begin position="21"/>
        <end position="368"/>
    </location>
</feature>
<evidence type="ECO:0000256" key="8">
    <source>
        <dbReference type="ARBA" id="ARBA00023114"/>
    </source>
</evidence>
<dbReference type="Gene3D" id="2.40.160.10">
    <property type="entry name" value="Porin"/>
    <property type="match status" value="1"/>
</dbReference>
<dbReference type="KEGG" id="aeh:Mlg_0593"/>
<evidence type="ECO:0000256" key="4">
    <source>
        <dbReference type="ARBA" id="ARBA00022452"/>
    </source>
</evidence>
<gene>
    <name evidence="13" type="ordered locus">Mlg_0593</name>
</gene>
<dbReference type="InterPro" id="IPR033900">
    <property type="entry name" value="Gram_neg_porin_domain"/>
</dbReference>
<dbReference type="AlphaFoldDB" id="Q0AB40"/>
<dbReference type="eggNOG" id="COG3203">
    <property type="taxonomic scope" value="Bacteria"/>
</dbReference>
<evidence type="ECO:0000313" key="14">
    <source>
        <dbReference type="Proteomes" id="UP000001962"/>
    </source>
</evidence>
<keyword evidence="7" id="KW-0406">Ion transport</keyword>
<dbReference type="InterPro" id="IPR050298">
    <property type="entry name" value="Gram-neg_bact_OMP"/>
</dbReference>
<dbReference type="GO" id="GO:0009279">
    <property type="term" value="C:cell outer membrane"/>
    <property type="evidence" value="ECO:0007669"/>
    <property type="project" value="UniProtKB-SubCell"/>
</dbReference>
<evidence type="ECO:0000256" key="6">
    <source>
        <dbReference type="ARBA" id="ARBA00022729"/>
    </source>
</evidence>
<dbReference type="Pfam" id="PF13609">
    <property type="entry name" value="Porin_4"/>
    <property type="match status" value="1"/>
</dbReference>
<evidence type="ECO:0000313" key="13">
    <source>
        <dbReference type="EMBL" id="ABI55947.1"/>
    </source>
</evidence>
<feature type="signal peptide" evidence="11">
    <location>
        <begin position="1"/>
        <end position="20"/>
    </location>
</feature>
<evidence type="ECO:0000256" key="9">
    <source>
        <dbReference type="ARBA" id="ARBA00023136"/>
    </source>
</evidence>
<comment type="subunit">
    <text evidence="2">Homotrimer.</text>
</comment>
<evidence type="ECO:0000256" key="5">
    <source>
        <dbReference type="ARBA" id="ARBA00022692"/>
    </source>
</evidence>
<dbReference type="PANTHER" id="PTHR34501:SF9">
    <property type="entry name" value="MAJOR OUTER MEMBRANE PROTEIN P.IA"/>
    <property type="match status" value="1"/>
</dbReference>
<dbReference type="EMBL" id="CP000453">
    <property type="protein sequence ID" value="ABI55947.1"/>
    <property type="molecule type" value="Genomic_DNA"/>
</dbReference>
<dbReference type="RefSeq" id="WP_011628342.1">
    <property type="nucleotide sequence ID" value="NC_008340.1"/>
</dbReference>
<keyword evidence="3" id="KW-0813">Transport</keyword>
<keyword evidence="5" id="KW-0812">Transmembrane</keyword>
<dbReference type="InterPro" id="IPR023614">
    <property type="entry name" value="Porin_dom_sf"/>
</dbReference>
<evidence type="ECO:0000259" key="12">
    <source>
        <dbReference type="Pfam" id="PF13609"/>
    </source>
</evidence>
<name>Q0AB40_ALKEH</name>
<keyword evidence="4" id="KW-1134">Transmembrane beta strand</keyword>
<protein>
    <submittedName>
        <fullName evidence="13">Porin, Gram-negative type</fullName>
    </submittedName>
</protein>
<dbReference type="HOGENOM" id="CLU_038238_3_1_6"/>
<dbReference type="OrthoDB" id="8173690at2"/>
<evidence type="ECO:0000256" key="11">
    <source>
        <dbReference type="SAM" id="SignalP"/>
    </source>
</evidence>
<organism evidence="13 14">
    <name type="scientific">Alkalilimnicola ehrlichii (strain ATCC BAA-1101 / DSM 17681 / MLHE-1)</name>
    <dbReference type="NCBI Taxonomy" id="187272"/>
    <lineage>
        <taxon>Bacteria</taxon>
        <taxon>Pseudomonadati</taxon>
        <taxon>Pseudomonadota</taxon>
        <taxon>Gammaproteobacteria</taxon>
        <taxon>Chromatiales</taxon>
        <taxon>Ectothiorhodospiraceae</taxon>
        <taxon>Alkalilimnicola</taxon>
    </lineage>
</organism>
<keyword evidence="10" id="KW-0998">Cell outer membrane</keyword>
<dbReference type="CDD" id="cd00342">
    <property type="entry name" value="gram_neg_porins"/>
    <property type="match status" value="1"/>
</dbReference>
<dbReference type="GO" id="GO:0046930">
    <property type="term" value="C:pore complex"/>
    <property type="evidence" value="ECO:0007669"/>
    <property type="project" value="UniProtKB-KW"/>
</dbReference>
<dbReference type="GO" id="GO:0006811">
    <property type="term" value="P:monoatomic ion transport"/>
    <property type="evidence" value="ECO:0007669"/>
    <property type="project" value="UniProtKB-KW"/>
</dbReference>
<evidence type="ECO:0000256" key="7">
    <source>
        <dbReference type="ARBA" id="ARBA00023065"/>
    </source>
</evidence>
<evidence type="ECO:0000256" key="2">
    <source>
        <dbReference type="ARBA" id="ARBA00011233"/>
    </source>
</evidence>
<dbReference type="GO" id="GO:0015288">
    <property type="term" value="F:porin activity"/>
    <property type="evidence" value="ECO:0007669"/>
    <property type="project" value="UniProtKB-KW"/>
</dbReference>
<feature type="domain" description="Porin" evidence="12">
    <location>
        <begin position="9"/>
        <end position="327"/>
    </location>
</feature>
<proteinExistence type="predicted"/>
<dbReference type="SUPFAM" id="SSF56935">
    <property type="entry name" value="Porins"/>
    <property type="match status" value="1"/>
</dbReference>
<comment type="subcellular location">
    <subcellularLocation>
        <location evidence="1">Cell outer membrane</location>
        <topology evidence="1">Multi-pass membrane protein</topology>
    </subcellularLocation>
</comment>
<sequence>MKKIITFAAAAAMASPLAIATAAAGDLDIYGRAHISVDHLDDDTDSSQYLMSNSSRLGVRGSEYLGMGLTGLFQYETAVDLVDGGGSGLFGQGRDSYLGLTGDFGTLLGGRLSGPLKSAVDRTNVMIDQLGDAHNLLSTAVTLGVPGNNVRHNNVLAYVTPSFEGFNATFVYGPRQGTDKGDRFVIQPEFNGQVGAGNLFVALGYLRANEGVVNAAAGAQVDETHEVWQLVAEYKEAGNWRIMGVYQDYSSSDTFDLLFNGNGDDRVYGIGAGFYIAPSTELKGQVMFYDADRSNADSDMFALAVDHHLTDRTKVYGNWAMIKNDDNVARIMHNYGHGSGTNNIGDEGTTPALGDDQWGVSFGVQHNF</sequence>
<evidence type="ECO:0000256" key="3">
    <source>
        <dbReference type="ARBA" id="ARBA00022448"/>
    </source>
</evidence>
<keyword evidence="14" id="KW-1185">Reference proteome</keyword>